<evidence type="ECO:0000313" key="5">
    <source>
        <dbReference type="EMBL" id="MDP9821869.1"/>
    </source>
</evidence>
<keyword evidence="6" id="KW-1185">Reference proteome</keyword>
<sequence length="284" mass="29456">MSASPAPARSYLYVPGDRPDRFAKAAGSGADAVVLDLEDGVGPAGKDAAHAAVADHVRTPGVQWWVRLDPARLEDGVRAAALTGTTGVFVPSAEPELLARVDALLASAEPERGVGPLAVIGLLETAYGVAEVRAVAAAPRVHRLGIGEADLAAELGMHPDPERRELWAIRSDVVVASAVARIAAPVGPVQTDLSDADRLASSTALLVRQGFAARTLIHPKQVPVVHQALAPTEDEVTDARAVVAAFEQAEHDGSGVALDPRGKLVDLAVVRSARNVLARVARAD</sequence>
<dbReference type="RefSeq" id="WP_068119538.1">
    <property type="nucleotide sequence ID" value="NZ_CCXJ01000191.1"/>
</dbReference>
<name>A0ABT9NN61_9ACTN</name>
<dbReference type="InterPro" id="IPR040442">
    <property type="entry name" value="Pyrv_kinase-like_dom_sf"/>
</dbReference>
<accession>A0ABT9NN61</accession>
<comment type="cofactor">
    <cofactor evidence="1">
        <name>Mg(2+)</name>
        <dbReference type="ChEBI" id="CHEBI:18420"/>
    </cofactor>
</comment>
<dbReference type="EMBL" id="JAUSQM010000001">
    <property type="protein sequence ID" value="MDP9821869.1"/>
    <property type="molecule type" value="Genomic_DNA"/>
</dbReference>
<keyword evidence="5" id="KW-0456">Lyase</keyword>
<proteinExistence type="predicted"/>
<dbReference type="InterPro" id="IPR005000">
    <property type="entry name" value="Aldolase/citrate-lyase_domain"/>
</dbReference>
<evidence type="ECO:0000256" key="1">
    <source>
        <dbReference type="ARBA" id="ARBA00001946"/>
    </source>
</evidence>
<reference evidence="5 6" key="1">
    <citation type="submission" date="2023-07" db="EMBL/GenBank/DDBJ databases">
        <title>Sequencing the genomes of 1000 actinobacteria strains.</title>
        <authorList>
            <person name="Klenk H.-P."/>
        </authorList>
    </citation>
    <scope>NUCLEOTIDE SEQUENCE [LARGE SCALE GENOMIC DNA]</scope>
    <source>
        <strain evidence="5 6">GD13</strain>
    </source>
</reference>
<dbReference type="GO" id="GO:0008816">
    <property type="term" value="F:citryl-CoA lyase activity"/>
    <property type="evidence" value="ECO:0007669"/>
    <property type="project" value="UniProtKB-EC"/>
</dbReference>
<evidence type="ECO:0000256" key="2">
    <source>
        <dbReference type="ARBA" id="ARBA00022723"/>
    </source>
</evidence>
<dbReference type="Gene3D" id="3.20.20.60">
    <property type="entry name" value="Phosphoenolpyruvate-binding domains"/>
    <property type="match status" value="1"/>
</dbReference>
<evidence type="ECO:0000313" key="6">
    <source>
        <dbReference type="Proteomes" id="UP001240447"/>
    </source>
</evidence>
<dbReference type="PIRSF" id="PIRSF015582">
    <property type="entry name" value="Cit_lyase_B"/>
    <property type="match status" value="1"/>
</dbReference>
<gene>
    <name evidence="5" type="ORF">J2S59_001678</name>
</gene>
<dbReference type="Pfam" id="PF03328">
    <property type="entry name" value="HpcH_HpaI"/>
    <property type="match status" value="1"/>
</dbReference>
<feature type="domain" description="HpcH/HpaI aldolase/citrate lyase" evidence="4">
    <location>
        <begin position="9"/>
        <end position="219"/>
    </location>
</feature>
<organism evidence="5 6">
    <name type="scientific">Nocardioides massiliensis</name>
    <dbReference type="NCBI Taxonomy" id="1325935"/>
    <lineage>
        <taxon>Bacteria</taxon>
        <taxon>Bacillati</taxon>
        <taxon>Actinomycetota</taxon>
        <taxon>Actinomycetes</taxon>
        <taxon>Propionibacteriales</taxon>
        <taxon>Nocardioidaceae</taxon>
        <taxon>Nocardioides</taxon>
    </lineage>
</organism>
<dbReference type="SUPFAM" id="SSF51621">
    <property type="entry name" value="Phosphoenolpyruvate/pyruvate domain"/>
    <property type="match status" value="1"/>
</dbReference>
<dbReference type="EC" id="4.1.3.34" evidence="5"/>
<protein>
    <submittedName>
        <fullName evidence="5">Citrate lyase subunit beta/citryl-CoA lyase</fullName>
        <ecNumber evidence="5">4.1.3.34</ecNumber>
    </submittedName>
</protein>
<evidence type="ECO:0000259" key="4">
    <source>
        <dbReference type="Pfam" id="PF03328"/>
    </source>
</evidence>
<dbReference type="PANTHER" id="PTHR32308:SF0">
    <property type="entry name" value="HPCH_HPAI ALDOLASE_CITRATE LYASE DOMAIN-CONTAINING PROTEIN"/>
    <property type="match status" value="1"/>
</dbReference>
<keyword evidence="3" id="KW-0460">Magnesium</keyword>
<dbReference type="InterPro" id="IPR015813">
    <property type="entry name" value="Pyrv/PenolPyrv_kinase-like_dom"/>
</dbReference>
<keyword evidence="2" id="KW-0479">Metal-binding</keyword>
<dbReference type="PANTHER" id="PTHR32308">
    <property type="entry name" value="LYASE BETA SUBUNIT, PUTATIVE (AFU_ORTHOLOGUE AFUA_4G13030)-RELATED"/>
    <property type="match status" value="1"/>
</dbReference>
<evidence type="ECO:0000256" key="3">
    <source>
        <dbReference type="ARBA" id="ARBA00022842"/>
    </source>
</evidence>
<dbReference type="Proteomes" id="UP001240447">
    <property type="component" value="Unassembled WGS sequence"/>
</dbReference>
<dbReference type="InterPro" id="IPR011206">
    <property type="entry name" value="Citrate_lyase_beta/mcl1/mcl2"/>
</dbReference>
<comment type="caution">
    <text evidence="5">The sequence shown here is derived from an EMBL/GenBank/DDBJ whole genome shotgun (WGS) entry which is preliminary data.</text>
</comment>